<evidence type="ECO:0008006" key="3">
    <source>
        <dbReference type="Google" id="ProtNLM"/>
    </source>
</evidence>
<dbReference type="Proteomes" id="UP001486565">
    <property type="component" value="Chromosome"/>
</dbReference>
<reference evidence="1 2" key="1">
    <citation type="submission" date="2023-03" db="EMBL/GenBank/DDBJ databases">
        <title>Novel Species.</title>
        <authorList>
            <person name="Ma S."/>
        </authorList>
    </citation>
    <scope>NUCLEOTIDE SEQUENCE [LARGE SCALE GENOMIC DNA]</scope>
    <source>
        <strain evidence="1 2">LIND6LT2</strain>
    </source>
</reference>
<dbReference type="RefSeq" id="WP_341875781.1">
    <property type="nucleotide sequence ID" value="NZ_CP121687.1"/>
</dbReference>
<proteinExistence type="predicted"/>
<gene>
    <name evidence="1" type="ORF">QBE51_08020</name>
</gene>
<keyword evidence="2" id="KW-1185">Reference proteome</keyword>
<evidence type="ECO:0000313" key="1">
    <source>
        <dbReference type="EMBL" id="WZL68776.1"/>
    </source>
</evidence>
<protein>
    <recommendedName>
        <fullName evidence="3">Resolvase HTH domain-containing protein</fullName>
    </recommendedName>
</protein>
<evidence type="ECO:0000313" key="2">
    <source>
        <dbReference type="Proteomes" id="UP001486565"/>
    </source>
</evidence>
<sequence length="87" mass="10209">MAYEICGICGRFFEKNGRKYCGHCYQKDQEEYAKVKDYILKHKGTNAMEVSKATDIPLKTIYRFIDEERIDIAKKANIMNEGWNNGY</sequence>
<organism evidence="1 2">
    <name type="scientific">Defluviitalea saccharophila</name>
    <dbReference type="NCBI Taxonomy" id="879970"/>
    <lineage>
        <taxon>Bacteria</taxon>
        <taxon>Bacillati</taxon>
        <taxon>Bacillota</taxon>
        <taxon>Clostridia</taxon>
        <taxon>Lachnospirales</taxon>
        <taxon>Defluviitaleaceae</taxon>
        <taxon>Defluviitalea</taxon>
    </lineage>
</organism>
<dbReference type="EMBL" id="CP121687">
    <property type="protein sequence ID" value="WZL68776.1"/>
    <property type="molecule type" value="Genomic_DNA"/>
</dbReference>
<name>A0ABZ2Y402_9FIRM</name>
<accession>A0ABZ2Y402</accession>